<evidence type="ECO:0000313" key="2">
    <source>
        <dbReference type="EMBL" id="ETK03995.1"/>
    </source>
</evidence>
<evidence type="ECO:0000256" key="1">
    <source>
        <dbReference type="SAM" id="Coils"/>
    </source>
</evidence>
<organism evidence="2 3">
    <name type="scientific">Tannerella sp. oral taxon BU063 isolate Cell 5</name>
    <dbReference type="NCBI Taxonomy" id="1410950"/>
    <lineage>
        <taxon>Bacteria</taxon>
        <taxon>Pseudomonadati</taxon>
        <taxon>Bacteroidota</taxon>
        <taxon>Bacteroidia</taxon>
        <taxon>Bacteroidales</taxon>
        <taxon>Tannerellaceae</taxon>
        <taxon>Tannerella</taxon>
    </lineage>
</organism>
<dbReference type="AlphaFoldDB" id="W2CA23"/>
<keyword evidence="1" id="KW-0175">Coiled coil</keyword>
<dbReference type="EMBL" id="AYYC01000717">
    <property type="protein sequence ID" value="ETK03995.1"/>
    <property type="molecule type" value="Genomic_DNA"/>
</dbReference>
<reference evidence="2 3" key="1">
    <citation type="submission" date="2013-11" db="EMBL/GenBank/DDBJ databases">
        <title>Single cell genomics of uncultured Tannerella BU063 (oral taxon 286).</title>
        <authorList>
            <person name="Beall C.J."/>
            <person name="Campbell A.G."/>
            <person name="Griffen A.L."/>
            <person name="Podar M."/>
            <person name="Leys E.J."/>
        </authorList>
    </citation>
    <scope>NUCLEOTIDE SEQUENCE [LARGE SCALE GENOMIC DNA]</scope>
    <source>
        <strain evidence="2">Cell 5</strain>
    </source>
</reference>
<dbReference type="Proteomes" id="UP000018872">
    <property type="component" value="Unassembled WGS sequence"/>
</dbReference>
<sequence>RILYPGKEDFTVKNRARIFSDIKNNDWDCVILTHDQFGAIPQSAEIQEAIMQKELDSVQENLDVLRKQGREISRSALKGLEQRKLTLTAKLRDIRDTIAERKDDVVDFKMMGVDHLFVDESHQFKNLMFNTRHDRVSGLGNPNGSQRALNLLFAIRTIQERTGKDLGATFLSGTTISNSLTELYLLFKYLRPRALEKQGIGSFDAWAAVFAKKSGDYEFSVTNEIIRKERFRTFIKLPELSAFYGEVWESGARESEKGQEG</sequence>
<proteinExistence type="predicted"/>
<evidence type="ECO:0000313" key="3">
    <source>
        <dbReference type="Proteomes" id="UP000018872"/>
    </source>
</evidence>
<feature type="coiled-coil region" evidence="1">
    <location>
        <begin position="48"/>
        <end position="97"/>
    </location>
</feature>
<protein>
    <recommendedName>
        <fullName evidence="4">Helicase ATP-binding domain-containing protein</fullName>
    </recommendedName>
</protein>
<dbReference type="PANTHER" id="PTHR41313:SF1">
    <property type="entry name" value="DNA METHYLASE ADENINE-SPECIFIC DOMAIN-CONTAINING PROTEIN"/>
    <property type="match status" value="1"/>
</dbReference>
<comment type="caution">
    <text evidence="2">The sequence shown here is derived from an EMBL/GenBank/DDBJ whole genome shotgun (WGS) entry which is preliminary data.</text>
</comment>
<dbReference type="PATRIC" id="fig|1410950.3.peg.1684"/>
<dbReference type="PANTHER" id="PTHR41313">
    <property type="entry name" value="ADENINE-SPECIFIC METHYLTRANSFERASE"/>
    <property type="match status" value="1"/>
</dbReference>
<evidence type="ECO:0008006" key="4">
    <source>
        <dbReference type="Google" id="ProtNLM"/>
    </source>
</evidence>
<name>W2CA23_9BACT</name>
<dbReference type="InterPro" id="IPR052933">
    <property type="entry name" value="DNA_Protect_Modify"/>
</dbReference>
<dbReference type="InterPro" id="IPR027417">
    <property type="entry name" value="P-loop_NTPase"/>
</dbReference>
<dbReference type="SUPFAM" id="SSF52540">
    <property type="entry name" value="P-loop containing nucleoside triphosphate hydrolases"/>
    <property type="match status" value="1"/>
</dbReference>
<feature type="non-terminal residue" evidence="2">
    <location>
        <position position="1"/>
    </location>
</feature>
<gene>
    <name evidence="2" type="ORF">T229_11375</name>
</gene>
<accession>W2CA23</accession>